<dbReference type="SUPFAM" id="SSF69118">
    <property type="entry name" value="AhpD-like"/>
    <property type="match status" value="1"/>
</dbReference>
<dbReference type="Gene3D" id="1.20.1290.10">
    <property type="entry name" value="AhpD-like"/>
    <property type="match status" value="1"/>
</dbReference>
<name>A0A644W4K1_9ZZZZ</name>
<gene>
    <name evidence="2" type="ORF">SDC9_43814</name>
</gene>
<dbReference type="Pfam" id="PF02627">
    <property type="entry name" value="CMD"/>
    <property type="match status" value="1"/>
</dbReference>
<organism evidence="2">
    <name type="scientific">bioreactor metagenome</name>
    <dbReference type="NCBI Taxonomy" id="1076179"/>
    <lineage>
        <taxon>unclassified sequences</taxon>
        <taxon>metagenomes</taxon>
        <taxon>ecological metagenomes</taxon>
    </lineage>
</organism>
<dbReference type="InterPro" id="IPR029032">
    <property type="entry name" value="AhpD-like"/>
</dbReference>
<dbReference type="AlphaFoldDB" id="A0A644W4K1"/>
<accession>A0A644W4K1</accession>
<dbReference type="PANTHER" id="PTHR33930">
    <property type="entry name" value="ALKYL HYDROPEROXIDE REDUCTASE AHPD"/>
    <property type="match status" value="1"/>
</dbReference>
<dbReference type="GO" id="GO:0051920">
    <property type="term" value="F:peroxiredoxin activity"/>
    <property type="evidence" value="ECO:0007669"/>
    <property type="project" value="InterPro"/>
</dbReference>
<protein>
    <recommendedName>
        <fullName evidence="1">Carboxymuconolactone decarboxylase-like domain-containing protein</fullName>
    </recommendedName>
</protein>
<reference evidence="2" key="1">
    <citation type="submission" date="2019-08" db="EMBL/GenBank/DDBJ databases">
        <authorList>
            <person name="Kucharzyk K."/>
            <person name="Murdoch R.W."/>
            <person name="Higgins S."/>
            <person name="Loffler F."/>
        </authorList>
    </citation>
    <scope>NUCLEOTIDE SEQUENCE</scope>
</reference>
<dbReference type="InterPro" id="IPR003779">
    <property type="entry name" value="CMD-like"/>
</dbReference>
<comment type="caution">
    <text evidence="2">The sequence shown here is derived from an EMBL/GenBank/DDBJ whole genome shotgun (WGS) entry which is preliminary data.</text>
</comment>
<sequence length="117" mass="13399">MREMSKVKEFNEYRLRMNKTILEGDNKVIKRLFSVDTMAYDPGALSSKTKEMLGLVSSLVLRCDDCVKYHLEKCCQIGTSDAEIHEVFSIAMLVGGSIVIPHVRRAVEFWNELNKIE</sequence>
<dbReference type="EMBL" id="VSSQ01000565">
    <property type="protein sequence ID" value="MPL97622.1"/>
    <property type="molecule type" value="Genomic_DNA"/>
</dbReference>
<evidence type="ECO:0000313" key="2">
    <source>
        <dbReference type="EMBL" id="MPL97622.1"/>
    </source>
</evidence>
<proteinExistence type="predicted"/>
<dbReference type="PANTHER" id="PTHR33930:SF2">
    <property type="entry name" value="BLR3452 PROTEIN"/>
    <property type="match status" value="1"/>
</dbReference>
<evidence type="ECO:0000259" key="1">
    <source>
        <dbReference type="Pfam" id="PF02627"/>
    </source>
</evidence>
<feature type="domain" description="Carboxymuconolactone decarboxylase-like" evidence="1">
    <location>
        <begin position="36"/>
        <end position="108"/>
    </location>
</feature>